<keyword evidence="4" id="KW-1185">Reference proteome</keyword>
<dbReference type="InterPro" id="IPR001523">
    <property type="entry name" value="Paired_dom"/>
</dbReference>
<dbReference type="EMBL" id="JWZT01005006">
    <property type="protein sequence ID" value="KII62320.1"/>
    <property type="molecule type" value="Genomic_DNA"/>
</dbReference>
<sequence>MVPRQNRISDQMRTLIFKLVYEDFKAQREVARTLNIPKSTVSSIIKKFEETEQVSASTRGGARNTIITQQIKDRIIELMNDDLTTNLREIQQQLGVDVAEKTI</sequence>
<name>A0A0C2M5H4_THEKT</name>
<dbReference type="AlphaFoldDB" id="A0A0C2M5H4"/>
<dbReference type="Pfam" id="PF00292">
    <property type="entry name" value="PAX"/>
    <property type="match status" value="1"/>
</dbReference>
<keyword evidence="1" id="KW-0563">Paired box</keyword>
<proteinExistence type="predicted"/>
<organism evidence="3 4">
    <name type="scientific">Thelohanellus kitauei</name>
    <name type="common">Myxosporean</name>
    <dbReference type="NCBI Taxonomy" id="669202"/>
    <lineage>
        <taxon>Eukaryota</taxon>
        <taxon>Metazoa</taxon>
        <taxon>Cnidaria</taxon>
        <taxon>Myxozoa</taxon>
        <taxon>Myxosporea</taxon>
        <taxon>Bivalvulida</taxon>
        <taxon>Platysporina</taxon>
        <taxon>Myxobolidae</taxon>
        <taxon>Thelohanellus</taxon>
    </lineage>
</organism>
<accession>A0A0C2M5H4</accession>
<dbReference type="Proteomes" id="UP000031668">
    <property type="component" value="Unassembled WGS sequence"/>
</dbReference>
<gene>
    <name evidence="3" type="ORF">RF11_15309</name>
</gene>
<dbReference type="GO" id="GO:0003677">
    <property type="term" value="F:DNA binding"/>
    <property type="evidence" value="ECO:0007669"/>
    <property type="project" value="InterPro"/>
</dbReference>
<evidence type="ECO:0000256" key="1">
    <source>
        <dbReference type="ARBA" id="ARBA00022724"/>
    </source>
</evidence>
<dbReference type="InterPro" id="IPR009057">
    <property type="entry name" value="Homeodomain-like_sf"/>
</dbReference>
<dbReference type="GO" id="GO:0006355">
    <property type="term" value="P:regulation of DNA-templated transcription"/>
    <property type="evidence" value="ECO:0007669"/>
    <property type="project" value="InterPro"/>
</dbReference>
<dbReference type="InterPro" id="IPR036388">
    <property type="entry name" value="WH-like_DNA-bd_sf"/>
</dbReference>
<comment type="caution">
    <text evidence="3">The sequence shown here is derived from an EMBL/GenBank/DDBJ whole genome shotgun (WGS) entry which is preliminary data.</text>
</comment>
<protein>
    <recommendedName>
        <fullName evidence="2">Paired domain-containing protein</fullName>
    </recommendedName>
</protein>
<reference evidence="3 4" key="1">
    <citation type="journal article" date="2014" name="Genome Biol. Evol.">
        <title>The genome of the myxosporean Thelohanellus kitauei shows adaptations to nutrient acquisition within its fish host.</title>
        <authorList>
            <person name="Yang Y."/>
            <person name="Xiong J."/>
            <person name="Zhou Z."/>
            <person name="Huo F."/>
            <person name="Miao W."/>
            <person name="Ran C."/>
            <person name="Liu Y."/>
            <person name="Zhang J."/>
            <person name="Feng J."/>
            <person name="Wang M."/>
            <person name="Wang M."/>
            <person name="Wang L."/>
            <person name="Yao B."/>
        </authorList>
    </citation>
    <scope>NUCLEOTIDE SEQUENCE [LARGE SCALE GENOMIC DNA]</scope>
    <source>
        <strain evidence="3">Wuqing</strain>
    </source>
</reference>
<dbReference type="SUPFAM" id="SSF46689">
    <property type="entry name" value="Homeodomain-like"/>
    <property type="match status" value="1"/>
</dbReference>
<evidence type="ECO:0000313" key="4">
    <source>
        <dbReference type="Proteomes" id="UP000031668"/>
    </source>
</evidence>
<evidence type="ECO:0000313" key="3">
    <source>
        <dbReference type="EMBL" id="KII62320.1"/>
    </source>
</evidence>
<feature type="domain" description="Paired" evidence="2">
    <location>
        <begin position="9"/>
        <end position="94"/>
    </location>
</feature>
<dbReference type="Gene3D" id="1.10.10.10">
    <property type="entry name" value="Winged helix-like DNA-binding domain superfamily/Winged helix DNA-binding domain"/>
    <property type="match status" value="1"/>
</dbReference>
<evidence type="ECO:0000259" key="2">
    <source>
        <dbReference type="Pfam" id="PF00292"/>
    </source>
</evidence>
<dbReference type="OrthoDB" id="3263820at2759"/>